<evidence type="ECO:0000256" key="1">
    <source>
        <dbReference type="SAM" id="MobiDB-lite"/>
    </source>
</evidence>
<keyword evidence="2" id="KW-0378">Hydrolase</keyword>
<name>A0A2K8SJF8_9NOSO</name>
<feature type="region of interest" description="Disordered" evidence="1">
    <location>
        <begin position="149"/>
        <end position="177"/>
    </location>
</feature>
<dbReference type="OrthoDB" id="564496at2"/>
<dbReference type="GO" id="GO:0004519">
    <property type="term" value="F:endonuclease activity"/>
    <property type="evidence" value="ECO:0007669"/>
    <property type="project" value="UniProtKB-KW"/>
</dbReference>
<evidence type="ECO:0000313" key="2">
    <source>
        <dbReference type="EMBL" id="AUB35548.1"/>
    </source>
</evidence>
<sequence length="282" mass="29363">MGSTENFGNNASSNHGGILPPSLLESASLGAALDDNSVLINFQKALNNANGTDPIASELERLEKAQNATENNQQSQLQQDSTNSTLDASILPTQQLSYNQAQKFTKNLLLTTNNNQKSQDNAPKDSLTGNATNSLLIGTSGQQLLATTVGSQNSTNSSQNISAQTNSFATSANSQSSTSNFAIRTEGTISINGNGDFDGVPNNLNDDARIYAAKGFIMNGNLELPVQRDSAGNPIKDASGKLVLVDKAVAVAAGYTTSIANTNSNKYAGLVPPPVVAQQTVA</sequence>
<dbReference type="Proteomes" id="UP000232003">
    <property type="component" value="Chromosome"/>
</dbReference>
<dbReference type="RefSeq" id="WP_100897730.1">
    <property type="nucleotide sequence ID" value="NZ_CAWNNC010000001.1"/>
</dbReference>
<keyword evidence="2" id="KW-0540">Nuclease</keyword>
<dbReference type="AlphaFoldDB" id="A0A2K8SJF8"/>
<dbReference type="EMBL" id="CP024785">
    <property type="protein sequence ID" value="AUB35548.1"/>
    <property type="molecule type" value="Genomic_DNA"/>
</dbReference>
<keyword evidence="3" id="KW-1185">Reference proteome</keyword>
<protein>
    <submittedName>
        <fullName evidence="2">DNA/RNA endonuclease G, NUC1</fullName>
    </submittedName>
</protein>
<proteinExistence type="predicted"/>
<keyword evidence="2" id="KW-0255">Endonuclease</keyword>
<dbReference type="KEGG" id="nfl:COO91_01432"/>
<accession>A0A2K8SJF8</accession>
<gene>
    <name evidence="2" type="ORF">COO91_01432</name>
</gene>
<feature type="region of interest" description="Disordered" evidence="1">
    <location>
        <begin position="113"/>
        <end position="133"/>
    </location>
</feature>
<organism evidence="2 3">
    <name type="scientific">Nostoc flagelliforme CCNUN1</name>
    <dbReference type="NCBI Taxonomy" id="2038116"/>
    <lineage>
        <taxon>Bacteria</taxon>
        <taxon>Bacillati</taxon>
        <taxon>Cyanobacteriota</taxon>
        <taxon>Cyanophyceae</taxon>
        <taxon>Nostocales</taxon>
        <taxon>Nostocaceae</taxon>
        <taxon>Nostoc</taxon>
    </lineage>
</organism>
<reference evidence="2 3" key="1">
    <citation type="submission" date="2017-11" db="EMBL/GenBank/DDBJ databases">
        <title>Complete genome of a free-living desiccation-tolerant cyanobacterium and its photosynthetic adaptation to extreme terrestrial habitat.</title>
        <authorList>
            <person name="Shang J."/>
        </authorList>
    </citation>
    <scope>NUCLEOTIDE SEQUENCE [LARGE SCALE GENOMIC DNA]</scope>
    <source>
        <strain evidence="2 3">CCNUN1</strain>
    </source>
</reference>
<evidence type="ECO:0000313" key="3">
    <source>
        <dbReference type="Proteomes" id="UP000232003"/>
    </source>
</evidence>